<dbReference type="PROSITE" id="PS50404">
    <property type="entry name" value="GST_NTER"/>
    <property type="match status" value="1"/>
</dbReference>
<dbReference type="Gene3D" id="3.40.30.10">
    <property type="entry name" value="Glutaredoxin"/>
    <property type="match status" value="1"/>
</dbReference>
<sequence length="168" mass="19024">MAGKPKLHYYNGRGRMESIRWLLATAGVEFEEQFVESKQELQKLKDGGFLLFQQVPMVEIDGMKLVQSRAILNYIAKKSKPQHGQDFLVGKQLSKADVLLLETILMVEELKADILSKFPTLKVNCKTIGHGQGRYNSHSARCARVVSKLFRFAVTVVTHPEIFGYRIG</sequence>
<dbReference type="GO" id="GO:0006749">
    <property type="term" value="P:glutathione metabolic process"/>
    <property type="evidence" value="ECO:0007669"/>
    <property type="project" value="TreeGrafter"/>
</dbReference>
<evidence type="ECO:0000256" key="1">
    <source>
        <dbReference type="ARBA" id="ARBA00012452"/>
    </source>
</evidence>
<accession>A0A8D0B0M4</accession>
<dbReference type="Pfam" id="PF02798">
    <property type="entry name" value="GST_N"/>
    <property type="match status" value="1"/>
</dbReference>
<dbReference type="GeneTree" id="ENSGT00940000154526"/>
<protein>
    <recommendedName>
        <fullName evidence="1">glutathione transferase</fullName>
        <ecNumber evidence="1">2.5.1.18</ecNumber>
    </recommendedName>
</protein>
<organism evidence="4 5">
    <name type="scientific">Salvator merianae</name>
    <name type="common">Argentine black and white tegu</name>
    <name type="synonym">Tupinambis merianae</name>
    <dbReference type="NCBI Taxonomy" id="96440"/>
    <lineage>
        <taxon>Eukaryota</taxon>
        <taxon>Metazoa</taxon>
        <taxon>Chordata</taxon>
        <taxon>Craniata</taxon>
        <taxon>Vertebrata</taxon>
        <taxon>Euteleostomi</taxon>
        <taxon>Lepidosauria</taxon>
        <taxon>Squamata</taxon>
        <taxon>Bifurcata</taxon>
        <taxon>Unidentata</taxon>
        <taxon>Episquamata</taxon>
        <taxon>Laterata</taxon>
        <taxon>Teiioidea</taxon>
        <taxon>Teiidae</taxon>
        <taxon>Salvator</taxon>
    </lineage>
</organism>
<name>A0A8D0B0M4_SALMN</name>
<reference evidence="4" key="1">
    <citation type="submission" date="2025-08" db="UniProtKB">
        <authorList>
            <consortium name="Ensembl"/>
        </authorList>
    </citation>
    <scope>IDENTIFICATION</scope>
</reference>
<dbReference type="EC" id="2.5.1.18" evidence="1"/>
<keyword evidence="5" id="KW-1185">Reference proteome</keyword>
<evidence type="ECO:0000313" key="5">
    <source>
        <dbReference type="Proteomes" id="UP000694421"/>
    </source>
</evidence>
<feature type="domain" description="GST N-terminal" evidence="3">
    <location>
        <begin position="3"/>
        <end position="83"/>
    </location>
</feature>
<dbReference type="SUPFAM" id="SSF47616">
    <property type="entry name" value="GST C-terminal domain-like"/>
    <property type="match status" value="1"/>
</dbReference>
<dbReference type="AlphaFoldDB" id="A0A8D0B0M4"/>
<evidence type="ECO:0000313" key="4">
    <source>
        <dbReference type="Ensembl" id="ENSSMRP00000000576.1"/>
    </source>
</evidence>
<dbReference type="PANTHER" id="PTHR11571">
    <property type="entry name" value="GLUTATHIONE S-TRANSFERASE"/>
    <property type="match status" value="1"/>
</dbReference>
<dbReference type="InterPro" id="IPR036249">
    <property type="entry name" value="Thioredoxin-like_sf"/>
</dbReference>
<evidence type="ECO:0000256" key="2">
    <source>
        <dbReference type="ARBA" id="ARBA00022679"/>
    </source>
</evidence>
<dbReference type="Gene3D" id="1.20.1050.130">
    <property type="match status" value="1"/>
</dbReference>
<dbReference type="SUPFAM" id="SSF52833">
    <property type="entry name" value="Thioredoxin-like"/>
    <property type="match status" value="1"/>
</dbReference>
<dbReference type="InterPro" id="IPR036282">
    <property type="entry name" value="Glutathione-S-Trfase_C_sf"/>
</dbReference>
<dbReference type="InterPro" id="IPR004045">
    <property type="entry name" value="Glutathione_S-Trfase_N"/>
</dbReference>
<evidence type="ECO:0000259" key="3">
    <source>
        <dbReference type="PROSITE" id="PS50404"/>
    </source>
</evidence>
<dbReference type="GO" id="GO:0006805">
    <property type="term" value="P:xenobiotic metabolic process"/>
    <property type="evidence" value="ECO:0007669"/>
    <property type="project" value="TreeGrafter"/>
</dbReference>
<reference evidence="4" key="2">
    <citation type="submission" date="2025-09" db="UniProtKB">
        <authorList>
            <consortium name="Ensembl"/>
        </authorList>
    </citation>
    <scope>IDENTIFICATION</scope>
</reference>
<proteinExistence type="predicted"/>
<dbReference type="Proteomes" id="UP000694421">
    <property type="component" value="Unplaced"/>
</dbReference>
<dbReference type="Ensembl" id="ENSSMRT00000000707.1">
    <property type="protein sequence ID" value="ENSSMRP00000000576.1"/>
    <property type="gene ID" value="ENSSMRG00000000531.1"/>
</dbReference>
<dbReference type="GO" id="GO:0004364">
    <property type="term" value="F:glutathione transferase activity"/>
    <property type="evidence" value="ECO:0007669"/>
    <property type="project" value="UniProtKB-EC"/>
</dbReference>
<dbReference type="InterPro" id="IPR050213">
    <property type="entry name" value="GST_superfamily"/>
</dbReference>
<keyword evidence="2" id="KW-0808">Transferase</keyword>
<dbReference type="PANTHER" id="PTHR11571:SF107">
    <property type="entry name" value="GLUTATHIONE S-TRANSFERASE A1"/>
    <property type="match status" value="1"/>
</dbReference>